<proteinExistence type="predicted"/>
<sequence>MLISMLCIRKCYLGPYKRLGTTLYPLKKELRVIAPLRARLS</sequence>
<dbReference type="EMBL" id="HACA01025519">
    <property type="protein sequence ID" value="CDW42880.1"/>
    <property type="molecule type" value="Transcribed_RNA"/>
</dbReference>
<protein>
    <submittedName>
        <fullName evidence="1">Uncharacterized protein</fullName>
    </submittedName>
</protein>
<reference evidence="1" key="1">
    <citation type="submission" date="2014-05" db="EMBL/GenBank/DDBJ databases">
        <authorList>
            <person name="Chronopoulou M."/>
        </authorList>
    </citation>
    <scope>NUCLEOTIDE SEQUENCE</scope>
    <source>
        <tissue evidence="1">Whole organism</tissue>
    </source>
</reference>
<organism evidence="1">
    <name type="scientific">Lepeophtheirus salmonis</name>
    <name type="common">Salmon louse</name>
    <name type="synonym">Caligus salmonis</name>
    <dbReference type="NCBI Taxonomy" id="72036"/>
    <lineage>
        <taxon>Eukaryota</taxon>
        <taxon>Metazoa</taxon>
        <taxon>Ecdysozoa</taxon>
        <taxon>Arthropoda</taxon>
        <taxon>Crustacea</taxon>
        <taxon>Multicrustacea</taxon>
        <taxon>Hexanauplia</taxon>
        <taxon>Copepoda</taxon>
        <taxon>Siphonostomatoida</taxon>
        <taxon>Caligidae</taxon>
        <taxon>Lepeophtheirus</taxon>
    </lineage>
</organism>
<evidence type="ECO:0000313" key="1">
    <source>
        <dbReference type="EMBL" id="CDW42880.1"/>
    </source>
</evidence>
<accession>A0A0K2UXT9</accession>
<name>A0A0K2UXT9_LEPSM</name>
<dbReference type="AlphaFoldDB" id="A0A0K2UXT9"/>